<proteinExistence type="predicted"/>
<reference evidence="1" key="1">
    <citation type="journal article" date="2015" name="Nature">
        <title>Complex archaea that bridge the gap between prokaryotes and eukaryotes.</title>
        <authorList>
            <person name="Spang A."/>
            <person name="Saw J.H."/>
            <person name="Jorgensen S.L."/>
            <person name="Zaremba-Niedzwiedzka K."/>
            <person name="Martijn J."/>
            <person name="Lind A.E."/>
            <person name="van Eijk R."/>
            <person name="Schleper C."/>
            <person name="Guy L."/>
            <person name="Ettema T.J."/>
        </authorList>
    </citation>
    <scope>NUCLEOTIDE SEQUENCE</scope>
</reference>
<protein>
    <submittedName>
        <fullName evidence="1">Uncharacterized protein</fullName>
    </submittedName>
</protein>
<dbReference type="AlphaFoldDB" id="A0A0F9H814"/>
<name>A0A0F9H814_9ZZZZ</name>
<gene>
    <name evidence="1" type="ORF">LCGC14_1736110</name>
</gene>
<evidence type="ECO:0000313" key="1">
    <source>
        <dbReference type="EMBL" id="KKM07210.1"/>
    </source>
</evidence>
<dbReference type="EMBL" id="LAZR01015821">
    <property type="protein sequence ID" value="KKM07210.1"/>
    <property type="molecule type" value="Genomic_DNA"/>
</dbReference>
<sequence length="42" mass="5025">MTMFASTVPAPIYRWGWIIQPTPEGFEVYPRTDTRRNKSEFF</sequence>
<accession>A0A0F9H814</accession>
<organism evidence="1">
    <name type="scientific">marine sediment metagenome</name>
    <dbReference type="NCBI Taxonomy" id="412755"/>
    <lineage>
        <taxon>unclassified sequences</taxon>
        <taxon>metagenomes</taxon>
        <taxon>ecological metagenomes</taxon>
    </lineage>
</organism>
<feature type="non-terminal residue" evidence="1">
    <location>
        <position position="42"/>
    </location>
</feature>
<comment type="caution">
    <text evidence="1">The sequence shown here is derived from an EMBL/GenBank/DDBJ whole genome shotgun (WGS) entry which is preliminary data.</text>
</comment>